<dbReference type="OrthoDB" id="20844at2759"/>
<dbReference type="GO" id="GO:0016593">
    <property type="term" value="C:Cdc73/Paf1 complex"/>
    <property type="evidence" value="ECO:0007669"/>
    <property type="project" value="InterPro"/>
</dbReference>
<feature type="compositionally biased region" description="Basic and acidic residues" evidence="1">
    <location>
        <begin position="101"/>
        <end position="113"/>
    </location>
</feature>
<feature type="compositionally biased region" description="Basic and acidic residues" evidence="1">
    <location>
        <begin position="63"/>
        <end position="75"/>
    </location>
</feature>
<organism evidence="2 3">
    <name type="scientific">Zancudomyces culisetae</name>
    <name type="common">Gut fungus</name>
    <name type="synonym">Smittium culisetae</name>
    <dbReference type="NCBI Taxonomy" id="1213189"/>
    <lineage>
        <taxon>Eukaryota</taxon>
        <taxon>Fungi</taxon>
        <taxon>Fungi incertae sedis</taxon>
        <taxon>Zoopagomycota</taxon>
        <taxon>Kickxellomycotina</taxon>
        <taxon>Harpellomycetes</taxon>
        <taxon>Harpellales</taxon>
        <taxon>Legeriomycetaceae</taxon>
        <taxon>Zancudomyces</taxon>
    </lineage>
</organism>
<evidence type="ECO:0000313" key="2">
    <source>
        <dbReference type="EMBL" id="OMH79317.1"/>
    </source>
</evidence>
<feature type="non-terminal residue" evidence="2">
    <location>
        <position position="303"/>
    </location>
</feature>
<reference evidence="3" key="1">
    <citation type="submission" date="2017-01" db="EMBL/GenBank/DDBJ databases">
        <authorList>
            <person name="Wang Y."/>
            <person name="White M."/>
            <person name="Kvist S."/>
            <person name="Moncalvo J.-M."/>
        </authorList>
    </citation>
    <scope>NUCLEOTIDE SEQUENCE [LARGE SCALE GENOMIC DNA]</scope>
    <source>
        <strain evidence="3">COL-18-3</strain>
    </source>
</reference>
<dbReference type="Proteomes" id="UP000188320">
    <property type="component" value="Unassembled WGS sequence"/>
</dbReference>
<dbReference type="GO" id="GO:1990269">
    <property type="term" value="F:RNA polymerase II C-terminal domain phosphoserine binding"/>
    <property type="evidence" value="ECO:0007669"/>
    <property type="project" value="TreeGrafter"/>
</dbReference>
<keyword evidence="3" id="KW-1185">Reference proteome</keyword>
<dbReference type="PANTHER" id="PTHR23146:SF0">
    <property type="entry name" value="RNA POLYMERASE-ASSOCIATED PROTEIN LEO1"/>
    <property type="match status" value="1"/>
</dbReference>
<dbReference type="GO" id="GO:0006368">
    <property type="term" value="P:transcription elongation by RNA polymerase II"/>
    <property type="evidence" value="ECO:0007669"/>
    <property type="project" value="InterPro"/>
</dbReference>
<gene>
    <name evidence="2" type="ORF">AX774_g7279</name>
</gene>
<dbReference type="EMBL" id="LSSK01001593">
    <property type="protein sequence ID" value="OMH79317.1"/>
    <property type="molecule type" value="Genomic_DNA"/>
</dbReference>
<accession>A0A1R1PEB9</accession>
<dbReference type="InterPro" id="IPR007149">
    <property type="entry name" value="Leo1"/>
</dbReference>
<feature type="region of interest" description="Disordered" evidence="1">
    <location>
        <begin position="1"/>
        <end position="121"/>
    </location>
</feature>
<dbReference type="PANTHER" id="PTHR23146">
    <property type="entry name" value="LEO1 PROTEIN"/>
    <property type="match status" value="1"/>
</dbReference>
<dbReference type="GO" id="GO:0032968">
    <property type="term" value="P:positive regulation of transcription elongation by RNA polymerase II"/>
    <property type="evidence" value="ECO:0007669"/>
    <property type="project" value="TreeGrafter"/>
</dbReference>
<feature type="compositionally biased region" description="Basic and acidic residues" evidence="1">
    <location>
        <begin position="83"/>
        <end position="93"/>
    </location>
</feature>
<dbReference type="Pfam" id="PF04004">
    <property type="entry name" value="Leo1"/>
    <property type="match status" value="1"/>
</dbReference>
<sequence length="303" mass="34294">MEFEDREGGSEMREIEDRRQNLTEDIDEEMEDESIKGQSEREDDDQESKWGDIFGESEDENEGKENRNEENKSVEEEFEEYEGEKRINERSAIEDMFGSESEDHLEKEEQEKSEQDEEEDEIIGKQEIRVMEAEVSKQQQISTNTQILVMAKLPKGLKVEPKEFVESKWSDAFEREREEYFKRKGGRKSAKVAKEWGEVAKTAMENTIRWGKRDPQADGSEGVTNTYLVSWSNGTMTLHVGDAEPFLIEGTSLVGEVEPIAKPDAQGAGAMAAAGGAASLAKNAIKESNVFVASHHNQEGLLE</sequence>
<dbReference type="AlphaFoldDB" id="A0A1R1PEB9"/>
<name>A0A1R1PEB9_ZANCU</name>
<proteinExistence type="predicted"/>
<feature type="compositionally biased region" description="Basic and acidic residues" evidence="1">
    <location>
        <begin position="1"/>
        <end position="22"/>
    </location>
</feature>
<protein>
    <submittedName>
        <fullName evidence="2">Uncharacterized protein</fullName>
    </submittedName>
</protein>
<evidence type="ECO:0000256" key="1">
    <source>
        <dbReference type="SAM" id="MobiDB-lite"/>
    </source>
</evidence>
<evidence type="ECO:0000313" key="3">
    <source>
        <dbReference type="Proteomes" id="UP000188320"/>
    </source>
</evidence>
<comment type="caution">
    <text evidence="2">The sequence shown here is derived from an EMBL/GenBank/DDBJ whole genome shotgun (WGS) entry which is preliminary data.</text>
</comment>